<dbReference type="InterPro" id="IPR009061">
    <property type="entry name" value="DNA-bd_dom_put_sf"/>
</dbReference>
<name>A0A285UX56_9HYPH</name>
<dbReference type="SMART" id="SM00422">
    <property type="entry name" value="HTH_MERR"/>
    <property type="match status" value="1"/>
</dbReference>
<dbReference type="AlphaFoldDB" id="A0A285UX56"/>
<dbReference type="PRINTS" id="PR00040">
    <property type="entry name" value="HTHMERR"/>
</dbReference>
<keyword evidence="1" id="KW-0805">Transcription regulation</keyword>
<dbReference type="InterPro" id="IPR015358">
    <property type="entry name" value="Tscrpt_reg_MerR_DNA-bd"/>
</dbReference>
<sequence length="138" mass="16003">MLTIGDLSRSSGVKIPTIRYYEQMGLLSHSERSVGNQRRYTDEERERLTFIRHARNLGLSIEAIRELIQLNQHPERPCRDADRIAAERLADVRSKIKRLTKLEEELVRITTCDHSNQVGNCYVIRALASHDLSTHEQH</sequence>
<dbReference type="GO" id="GO:0003700">
    <property type="term" value="F:DNA-binding transcription factor activity"/>
    <property type="evidence" value="ECO:0007669"/>
    <property type="project" value="InterPro"/>
</dbReference>
<keyword evidence="6" id="KW-1185">Reference proteome</keyword>
<organism evidence="5 6">
    <name type="scientific">Rhizobium subbaraonis</name>
    <dbReference type="NCBI Taxonomy" id="908946"/>
    <lineage>
        <taxon>Bacteria</taxon>
        <taxon>Pseudomonadati</taxon>
        <taxon>Pseudomonadota</taxon>
        <taxon>Alphaproteobacteria</taxon>
        <taxon>Hyphomicrobiales</taxon>
        <taxon>Rhizobiaceae</taxon>
        <taxon>Rhizobium/Agrobacterium group</taxon>
        <taxon>Rhizobium</taxon>
    </lineage>
</organism>
<dbReference type="Pfam" id="PF09278">
    <property type="entry name" value="MerR-DNA-bind"/>
    <property type="match status" value="1"/>
</dbReference>
<keyword evidence="2 5" id="KW-0238">DNA-binding</keyword>
<evidence type="ECO:0000256" key="3">
    <source>
        <dbReference type="ARBA" id="ARBA00023163"/>
    </source>
</evidence>
<evidence type="ECO:0000313" key="6">
    <source>
        <dbReference type="Proteomes" id="UP000219167"/>
    </source>
</evidence>
<dbReference type="RefSeq" id="WP_176526827.1">
    <property type="nucleotide sequence ID" value="NZ_OBQD01000013.1"/>
</dbReference>
<dbReference type="PANTHER" id="PTHR30204">
    <property type="entry name" value="REDOX-CYCLING DRUG-SENSING TRANSCRIPTIONAL ACTIVATOR SOXR"/>
    <property type="match status" value="1"/>
</dbReference>
<dbReference type="InterPro" id="IPR000551">
    <property type="entry name" value="MerR-type_HTH_dom"/>
</dbReference>
<dbReference type="PANTHER" id="PTHR30204:SF94">
    <property type="entry name" value="HEAVY METAL-DEPENDENT TRANSCRIPTIONAL REGULATOR HI_0293-RELATED"/>
    <property type="match status" value="1"/>
</dbReference>
<protein>
    <submittedName>
        <fullName evidence="5">DNA-binding transcriptional MerR regulator</fullName>
    </submittedName>
</protein>
<evidence type="ECO:0000256" key="1">
    <source>
        <dbReference type="ARBA" id="ARBA00023015"/>
    </source>
</evidence>
<feature type="domain" description="HTH merR-type" evidence="4">
    <location>
        <begin position="1"/>
        <end position="70"/>
    </location>
</feature>
<dbReference type="GO" id="GO:0003677">
    <property type="term" value="F:DNA binding"/>
    <property type="evidence" value="ECO:0007669"/>
    <property type="project" value="UniProtKB-KW"/>
</dbReference>
<gene>
    <name evidence="5" type="ORF">SAMN05892877_113111</name>
</gene>
<dbReference type="Gene3D" id="1.10.1660.10">
    <property type="match status" value="1"/>
</dbReference>
<evidence type="ECO:0000313" key="5">
    <source>
        <dbReference type="EMBL" id="SOC44811.1"/>
    </source>
</evidence>
<dbReference type="PROSITE" id="PS00552">
    <property type="entry name" value="HTH_MERR_1"/>
    <property type="match status" value="1"/>
</dbReference>
<dbReference type="InterPro" id="IPR047057">
    <property type="entry name" value="MerR_fam"/>
</dbReference>
<evidence type="ECO:0000256" key="2">
    <source>
        <dbReference type="ARBA" id="ARBA00023125"/>
    </source>
</evidence>
<dbReference type="CDD" id="cd04785">
    <property type="entry name" value="HTH_CadR-PbrR-like"/>
    <property type="match status" value="1"/>
</dbReference>
<keyword evidence="3" id="KW-0804">Transcription</keyword>
<accession>A0A285UX56</accession>
<proteinExistence type="predicted"/>
<reference evidence="5 6" key="1">
    <citation type="submission" date="2017-08" db="EMBL/GenBank/DDBJ databases">
        <authorList>
            <person name="de Groot N.N."/>
        </authorList>
    </citation>
    <scope>NUCLEOTIDE SEQUENCE [LARGE SCALE GENOMIC DNA]</scope>
    <source>
        <strain evidence="5 6">JC85</strain>
    </source>
</reference>
<dbReference type="Proteomes" id="UP000219167">
    <property type="component" value="Unassembled WGS sequence"/>
</dbReference>
<dbReference type="Pfam" id="PF00376">
    <property type="entry name" value="MerR"/>
    <property type="match status" value="1"/>
</dbReference>
<evidence type="ECO:0000259" key="4">
    <source>
        <dbReference type="PROSITE" id="PS50937"/>
    </source>
</evidence>
<dbReference type="SUPFAM" id="SSF46955">
    <property type="entry name" value="Putative DNA-binding domain"/>
    <property type="match status" value="1"/>
</dbReference>
<dbReference type="PROSITE" id="PS50937">
    <property type="entry name" value="HTH_MERR_2"/>
    <property type="match status" value="1"/>
</dbReference>
<dbReference type="EMBL" id="OBQD01000013">
    <property type="protein sequence ID" value="SOC44811.1"/>
    <property type="molecule type" value="Genomic_DNA"/>
</dbReference>